<feature type="domain" description="Calcineurin-like phosphoesterase" evidence="3">
    <location>
        <begin position="60"/>
        <end position="236"/>
    </location>
</feature>
<dbReference type="PANTHER" id="PTHR31302">
    <property type="entry name" value="TRANSMEMBRANE PROTEIN WITH METALLOPHOSPHOESTERASE DOMAIN-RELATED"/>
    <property type="match status" value="1"/>
</dbReference>
<evidence type="ECO:0000256" key="2">
    <source>
        <dbReference type="ARBA" id="ARBA00022801"/>
    </source>
</evidence>
<sequence>MAAALSRRSFLKIMGYSTLATTATTLGAAAYGFQVEAEWLGIHEETIVLPRLASAYDGYRIAHLSDIHIDDVLMTREHWLTTVRMVNAQKPDLVAISGDFITHDPSRFTEDLAAGLAMLEAPDGVVGVLGNHDYWGDGNGETVRQVLRATGIHDLTNRAISLNRGSSKLHLAGHDDLWPNPIGPNDLSTMKPVLDRLVAELPKTDAAIILVHEPDTADFTASYNRFDLQLSGHAHGGQVRVPVKGALLLPYLGMRYPDHRYDVGSMVQFTSWGLGCSWPQVRFGCRPEIVMLSLACA</sequence>
<comment type="caution">
    <text evidence="4">The sequence shown here is derived from an EMBL/GenBank/DDBJ whole genome shotgun (WGS) entry which is preliminary data.</text>
</comment>
<keyword evidence="1" id="KW-0479">Metal-binding</keyword>
<dbReference type="InterPro" id="IPR051158">
    <property type="entry name" value="Metallophosphoesterase_sf"/>
</dbReference>
<protein>
    <submittedName>
        <fullName evidence="4">Uncharacterized protein YpbG</fullName>
    </submittedName>
</protein>
<keyword evidence="5" id="KW-1185">Reference proteome</keyword>
<dbReference type="PANTHER" id="PTHR31302:SF31">
    <property type="entry name" value="PHOSPHODIESTERASE YAEI"/>
    <property type="match status" value="1"/>
</dbReference>
<name>A0ABP9X2W7_9CHLR</name>
<evidence type="ECO:0000259" key="3">
    <source>
        <dbReference type="Pfam" id="PF00149"/>
    </source>
</evidence>
<reference evidence="4 5" key="1">
    <citation type="submission" date="2024-02" db="EMBL/GenBank/DDBJ databases">
        <title>Herpetosiphon gulosus NBRC 112829.</title>
        <authorList>
            <person name="Ichikawa N."/>
            <person name="Katano-Makiyama Y."/>
            <person name="Hidaka K."/>
        </authorList>
    </citation>
    <scope>NUCLEOTIDE SEQUENCE [LARGE SCALE GENOMIC DNA]</scope>
    <source>
        <strain evidence="4 5">NBRC 112829</strain>
    </source>
</reference>
<dbReference type="Proteomes" id="UP001428290">
    <property type="component" value="Unassembled WGS sequence"/>
</dbReference>
<gene>
    <name evidence="4" type="primary">ypbG</name>
    <name evidence="4" type="ORF">Hgul01_03554</name>
</gene>
<dbReference type="EMBL" id="BAABRU010000013">
    <property type="protein sequence ID" value="GAA5529740.1"/>
    <property type="molecule type" value="Genomic_DNA"/>
</dbReference>
<proteinExistence type="predicted"/>
<evidence type="ECO:0000313" key="4">
    <source>
        <dbReference type="EMBL" id="GAA5529740.1"/>
    </source>
</evidence>
<organism evidence="4 5">
    <name type="scientific">Herpetosiphon gulosus</name>
    <dbReference type="NCBI Taxonomy" id="1973496"/>
    <lineage>
        <taxon>Bacteria</taxon>
        <taxon>Bacillati</taxon>
        <taxon>Chloroflexota</taxon>
        <taxon>Chloroflexia</taxon>
        <taxon>Herpetosiphonales</taxon>
        <taxon>Herpetosiphonaceae</taxon>
        <taxon>Herpetosiphon</taxon>
    </lineage>
</organism>
<evidence type="ECO:0000313" key="5">
    <source>
        <dbReference type="Proteomes" id="UP001428290"/>
    </source>
</evidence>
<dbReference type="PROSITE" id="PS51318">
    <property type="entry name" value="TAT"/>
    <property type="match status" value="1"/>
</dbReference>
<dbReference type="Pfam" id="PF00149">
    <property type="entry name" value="Metallophos"/>
    <property type="match status" value="1"/>
</dbReference>
<dbReference type="Gene3D" id="3.60.21.10">
    <property type="match status" value="1"/>
</dbReference>
<dbReference type="InterPro" id="IPR006311">
    <property type="entry name" value="TAT_signal"/>
</dbReference>
<dbReference type="InterPro" id="IPR029052">
    <property type="entry name" value="Metallo-depent_PP-like"/>
</dbReference>
<keyword evidence="2" id="KW-0378">Hydrolase</keyword>
<evidence type="ECO:0000256" key="1">
    <source>
        <dbReference type="ARBA" id="ARBA00022723"/>
    </source>
</evidence>
<accession>A0ABP9X2W7</accession>
<dbReference type="CDD" id="cd07385">
    <property type="entry name" value="MPP_YkuE_C"/>
    <property type="match status" value="1"/>
</dbReference>
<dbReference type="InterPro" id="IPR004843">
    <property type="entry name" value="Calcineurin-like_PHP"/>
</dbReference>
<dbReference type="RefSeq" id="WP_345723337.1">
    <property type="nucleotide sequence ID" value="NZ_BAABRU010000013.1"/>
</dbReference>
<dbReference type="SUPFAM" id="SSF56300">
    <property type="entry name" value="Metallo-dependent phosphatases"/>
    <property type="match status" value="1"/>
</dbReference>